<evidence type="ECO:0000256" key="1">
    <source>
        <dbReference type="SAM" id="Phobius"/>
    </source>
</evidence>
<keyword evidence="3" id="KW-1185">Reference proteome</keyword>
<organism evidence="2 3">
    <name type="scientific">Pseudidiomarina maritima</name>
    <dbReference type="NCBI Taxonomy" id="519453"/>
    <lineage>
        <taxon>Bacteria</taxon>
        <taxon>Pseudomonadati</taxon>
        <taxon>Pseudomonadota</taxon>
        <taxon>Gammaproteobacteria</taxon>
        <taxon>Alteromonadales</taxon>
        <taxon>Idiomarinaceae</taxon>
        <taxon>Pseudidiomarina</taxon>
    </lineage>
</organism>
<dbReference type="EMBL" id="FOYU01000001">
    <property type="protein sequence ID" value="SFR36478.1"/>
    <property type="molecule type" value="Genomic_DNA"/>
</dbReference>
<accession>A0A1I6G2S2</accession>
<sequence length="176" mass="20258">MTTPEKQTPKLDALIQQATEENREVTPPRDLWRGIEASISRGQVTLKRQSHHYWLWFTSAAASLFVVAGITLSLSMNSGSNAVNGQQLELLTMVNQQHQQQRQILLTNFEDAGLQPSFSELQAELDQLRSAAVQVTEQLRLDPDNSELWQFLQWLHQQELDLLKVMYQQPRTYQQV</sequence>
<gene>
    <name evidence="2" type="ORF">SAMN04488070_0068</name>
</gene>
<keyword evidence="1" id="KW-0472">Membrane</keyword>
<name>A0A1I6G2S2_9GAMM</name>
<evidence type="ECO:0008006" key="4">
    <source>
        <dbReference type="Google" id="ProtNLM"/>
    </source>
</evidence>
<reference evidence="3" key="1">
    <citation type="submission" date="2016-10" db="EMBL/GenBank/DDBJ databases">
        <authorList>
            <person name="Varghese N."/>
            <person name="Submissions S."/>
        </authorList>
    </citation>
    <scope>NUCLEOTIDE SEQUENCE [LARGE SCALE GENOMIC DNA]</scope>
    <source>
        <strain evidence="3">CGMCC 1.7285</strain>
    </source>
</reference>
<feature type="transmembrane region" description="Helical" evidence="1">
    <location>
        <begin position="53"/>
        <end position="74"/>
    </location>
</feature>
<keyword evidence="1" id="KW-1133">Transmembrane helix</keyword>
<protein>
    <recommendedName>
        <fullName evidence="4">Anti-sigma-K factor rskA</fullName>
    </recommendedName>
</protein>
<proteinExistence type="predicted"/>
<keyword evidence="1" id="KW-0812">Transmembrane</keyword>
<evidence type="ECO:0000313" key="3">
    <source>
        <dbReference type="Proteomes" id="UP000199424"/>
    </source>
</evidence>
<dbReference type="RefSeq" id="WP_092854185.1">
    <property type="nucleotide sequence ID" value="NZ_FOYU01000001.1"/>
</dbReference>
<dbReference type="AlphaFoldDB" id="A0A1I6G2S2"/>
<evidence type="ECO:0000313" key="2">
    <source>
        <dbReference type="EMBL" id="SFR36478.1"/>
    </source>
</evidence>
<dbReference type="Proteomes" id="UP000199424">
    <property type="component" value="Unassembled WGS sequence"/>
</dbReference>